<evidence type="ECO:0000256" key="1">
    <source>
        <dbReference type="SAM" id="Phobius"/>
    </source>
</evidence>
<keyword evidence="1" id="KW-1133">Transmembrane helix</keyword>
<reference evidence="3" key="1">
    <citation type="journal article" date="2019" name="Int. J. Syst. Evol. Microbiol.">
        <title>The Global Catalogue of Microorganisms (GCM) 10K type strain sequencing project: providing services to taxonomists for standard genome sequencing and annotation.</title>
        <authorList>
            <consortium name="The Broad Institute Genomics Platform"/>
            <consortium name="The Broad Institute Genome Sequencing Center for Infectious Disease"/>
            <person name="Wu L."/>
            <person name="Ma J."/>
        </authorList>
    </citation>
    <scope>NUCLEOTIDE SEQUENCE [LARGE SCALE GENOMIC DNA]</scope>
    <source>
        <strain evidence="3">KCTC 52141</strain>
    </source>
</reference>
<gene>
    <name evidence="2" type="ORF">ACFOEB_00205</name>
</gene>
<keyword evidence="3" id="KW-1185">Reference proteome</keyword>
<keyword evidence="1" id="KW-0812">Transmembrane</keyword>
<evidence type="ECO:0000313" key="2">
    <source>
        <dbReference type="EMBL" id="MFC3153610.1"/>
    </source>
</evidence>
<sequence length="154" mass="16325">MSLKAKVFTLVISKNRQRGFLLPVAVFILVVMSVAAIALWRSTIQSSNSTVQELISTQALYAAESGAQAGVGQIFTGADRDAVNAQCDALNLTLNYSVLGLRQCSARVSCSFILSPPSPNDTGSVYVIDSVGTCGTSITAERTVRVDAYLGEEE</sequence>
<name>A0ABV7HMC2_9GAMM</name>
<dbReference type="RefSeq" id="WP_382413458.1">
    <property type="nucleotide sequence ID" value="NZ_AP031500.1"/>
</dbReference>
<keyword evidence="1" id="KW-0472">Membrane</keyword>
<accession>A0ABV7HMC2</accession>
<feature type="transmembrane region" description="Helical" evidence="1">
    <location>
        <begin position="20"/>
        <end position="40"/>
    </location>
</feature>
<dbReference type="Proteomes" id="UP001595548">
    <property type="component" value="Unassembled WGS sequence"/>
</dbReference>
<evidence type="ECO:0000313" key="3">
    <source>
        <dbReference type="Proteomes" id="UP001595548"/>
    </source>
</evidence>
<proteinExistence type="predicted"/>
<protein>
    <submittedName>
        <fullName evidence="2">MSHA biogenesis protein MshP</fullName>
    </submittedName>
</protein>
<comment type="caution">
    <text evidence="2">The sequence shown here is derived from an EMBL/GenBank/DDBJ whole genome shotgun (WGS) entry which is preliminary data.</text>
</comment>
<dbReference type="EMBL" id="JBHRTL010000001">
    <property type="protein sequence ID" value="MFC3153610.1"/>
    <property type="molecule type" value="Genomic_DNA"/>
</dbReference>
<organism evidence="2 3">
    <name type="scientific">Gilvimarinus japonicus</name>
    <dbReference type="NCBI Taxonomy" id="1796469"/>
    <lineage>
        <taxon>Bacteria</taxon>
        <taxon>Pseudomonadati</taxon>
        <taxon>Pseudomonadota</taxon>
        <taxon>Gammaproteobacteria</taxon>
        <taxon>Cellvibrionales</taxon>
        <taxon>Cellvibrionaceae</taxon>
        <taxon>Gilvimarinus</taxon>
    </lineage>
</organism>